<dbReference type="EMBL" id="BAABCP010000001">
    <property type="protein sequence ID" value="GAA3942659.1"/>
    <property type="molecule type" value="Genomic_DNA"/>
</dbReference>
<evidence type="ECO:0008006" key="5">
    <source>
        <dbReference type="Google" id="ProtNLM"/>
    </source>
</evidence>
<evidence type="ECO:0000256" key="2">
    <source>
        <dbReference type="SAM" id="Phobius"/>
    </source>
</evidence>
<keyword evidence="2" id="KW-0472">Membrane</keyword>
<gene>
    <name evidence="3" type="ORF">GCM10022383_20660</name>
</gene>
<feature type="transmembrane region" description="Helical" evidence="2">
    <location>
        <begin position="188"/>
        <end position="205"/>
    </location>
</feature>
<comment type="caution">
    <text evidence="3">The sequence shown here is derived from an EMBL/GenBank/DDBJ whole genome shotgun (WGS) entry which is preliminary data.</text>
</comment>
<dbReference type="RefSeq" id="WP_344819493.1">
    <property type="nucleotide sequence ID" value="NZ_BAABCP010000001.1"/>
</dbReference>
<sequence>MIPAGHDRTEDGDDMRDRDDLNDHDDAFDQDDPALDPRDMLALVDDQQRSIAGRVGAFVPYVLLVWGLAWLLGFGALWLAYADDPVLPVSVAAPIVIGLFLTAGALSAVLALRSARGVRGAPKDKTFSGVVYGQAWWVGALAIFAIGQALTVAGMDRELLDLLYPAMYMFFAGVMFAMAAIIWRAVPMLVLGGWAVLLSAAAAFAGTGGQYLVHALGGGGMLLALGVWTWAWGRRARRRVSAGPAA</sequence>
<proteinExistence type="predicted"/>
<keyword evidence="2" id="KW-1133">Transmembrane helix</keyword>
<protein>
    <recommendedName>
        <fullName evidence="5">Transporter</fullName>
    </recommendedName>
</protein>
<evidence type="ECO:0000313" key="3">
    <source>
        <dbReference type="EMBL" id="GAA3942659.1"/>
    </source>
</evidence>
<dbReference type="Proteomes" id="UP001501591">
    <property type="component" value="Unassembled WGS sequence"/>
</dbReference>
<keyword evidence="4" id="KW-1185">Reference proteome</keyword>
<feature type="region of interest" description="Disordered" evidence="1">
    <location>
        <begin position="1"/>
        <end position="34"/>
    </location>
</feature>
<keyword evidence="2" id="KW-0812">Transmembrane</keyword>
<evidence type="ECO:0000256" key="1">
    <source>
        <dbReference type="SAM" id="MobiDB-lite"/>
    </source>
</evidence>
<feature type="transmembrane region" description="Helical" evidence="2">
    <location>
        <begin position="130"/>
        <end position="150"/>
    </location>
</feature>
<feature type="transmembrane region" description="Helical" evidence="2">
    <location>
        <begin position="87"/>
        <end position="110"/>
    </location>
</feature>
<name>A0ABP7ND43_9MICO</name>
<feature type="compositionally biased region" description="Basic and acidic residues" evidence="1">
    <location>
        <begin position="1"/>
        <end position="27"/>
    </location>
</feature>
<reference evidence="4" key="1">
    <citation type="journal article" date="2019" name="Int. J. Syst. Evol. Microbiol.">
        <title>The Global Catalogue of Microorganisms (GCM) 10K type strain sequencing project: providing services to taxonomists for standard genome sequencing and annotation.</title>
        <authorList>
            <consortium name="The Broad Institute Genomics Platform"/>
            <consortium name="The Broad Institute Genome Sequencing Center for Infectious Disease"/>
            <person name="Wu L."/>
            <person name="Ma J."/>
        </authorList>
    </citation>
    <scope>NUCLEOTIDE SEQUENCE [LARGE SCALE GENOMIC DNA]</scope>
    <source>
        <strain evidence="4">JCM 17024</strain>
    </source>
</reference>
<organism evidence="3 4">
    <name type="scientific">Microbacterium soli</name>
    <dbReference type="NCBI Taxonomy" id="446075"/>
    <lineage>
        <taxon>Bacteria</taxon>
        <taxon>Bacillati</taxon>
        <taxon>Actinomycetota</taxon>
        <taxon>Actinomycetes</taxon>
        <taxon>Micrococcales</taxon>
        <taxon>Microbacteriaceae</taxon>
        <taxon>Microbacterium</taxon>
    </lineage>
</organism>
<feature type="transmembrane region" description="Helical" evidence="2">
    <location>
        <begin position="211"/>
        <end position="231"/>
    </location>
</feature>
<accession>A0ABP7ND43</accession>
<feature type="transmembrane region" description="Helical" evidence="2">
    <location>
        <begin position="162"/>
        <end position="183"/>
    </location>
</feature>
<evidence type="ECO:0000313" key="4">
    <source>
        <dbReference type="Proteomes" id="UP001501591"/>
    </source>
</evidence>
<feature type="transmembrane region" description="Helical" evidence="2">
    <location>
        <begin position="58"/>
        <end position="81"/>
    </location>
</feature>